<name>A0A931E9P2_9BACT</name>
<evidence type="ECO:0000256" key="1">
    <source>
        <dbReference type="ARBA" id="ARBA00006566"/>
    </source>
</evidence>
<keyword evidence="4" id="KW-0479">Metal-binding</keyword>
<evidence type="ECO:0000259" key="12">
    <source>
        <dbReference type="Pfam" id="PF00288"/>
    </source>
</evidence>
<dbReference type="GO" id="GO:0005829">
    <property type="term" value="C:cytosol"/>
    <property type="evidence" value="ECO:0007669"/>
    <property type="project" value="TreeGrafter"/>
</dbReference>
<evidence type="ECO:0000313" key="15">
    <source>
        <dbReference type="EMBL" id="MBG9376734.1"/>
    </source>
</evidence>
<evidence type="ECO:0000256" key="3">
    <source>
        <dbReference type="ARBA" id="ARBA00022679"/>
    </source>
</evidence>
<keyword evidence="16" id="KW-1185">Reference proteome</keyword>
<dbReference type="PRINTS" id="PR00473">
    <property type="entry name" value="GALCTOKINASE"/>
</dbReference>
<sequence>MLEKFIYEHSIVTRSPGRINLIGEHTDYNNGFVLPAAIDKAAWIALTPRTDNEINLTSIDLDETCHTTTTRLIPSQKHAWYDYILGVVDQFQKNGIAVSGFDAALTADIPIGAGLSSSAAIECAVAFALNEWLQCGLGKIELVKIAQKAENDYVGLQCGIMDMFASVFGTADHVIKLDCRTLEYKYEPFKLDGYKIVLFDTNVKHTLASSQYNVRRQQCEMGVALIQQHIPFVHSLRDVTKSMLQQYVQRFDEEVYRRCLYVVEETERLQQACLDLENNDIKAFGAKMFETHEGLSTMYEVSCAELDFLVDFVKDNDAVPGARMMGGGFGGCTINIIASEAIETLTAQLKPAYEAAMRKELKIYIAQIGAGTGIIK</sequence>
<comment type="caution">
    <text evidence="15">The sequence shown here is derived from an EMBL/GenBank/DDBJ whole genome shotgun (WGS) entry which is preliminary data.</text>
</comment>
<dbReference type="SUPFAM" id="SSF55060">
    <property type="entry name" value="GHMP Kinase, C-terminal domain"/>
    <property type="match status" value="1"/>
</dbReference>
<evidence type="ECO:0000256" key="6">
    <source>
        <dbReference type="ARBA" id="ARBA00022777"/>
    </source>
</evidence>
<reference evidence="15" key="1">
    <citation type="submission" date="2020-11" db="EMBL/GenBank/DDBJ databases">
        <title>Bacterial whole genome sequence for Panacibacter sp. DH6.</title>
        <authorList>
            <person name="Le V."/>
            <person name="Ko S."/>
            <person name="Ahn C.-Y."/>
            <person name="Oh H.-M."/>
        </authorList>
    </citation>
    <scope>NUCLEOTIDE SEQUENCE</scope>
    <source>
        <strain evidence="15">DH6</strain>
    </source>
</reference>
<evidence type="ECO:0000256" key="5">
    <source>
        <dbReference type="ARBA" id="ARBA00022741"/>
    </source>
</evidence>
<organism evidence="15 16">
    <name type="scientific">Panacibacter microcysteis</name>
    <dbReference type="NCBI Taxonomy" id="2793269"/>
    <lineage>
        <taxon>Bacteria</taxon>
        <taxon>Pseudomonadati</taxon>
        <taxon>Bacteroidota</taxon>
        <taxon>Chitinophagia</taxon>
        <taxon>Chitinophagales</taxon>
        <taxon>Chitinophagaceae</taxon>
        <taxon>Panacibacter</taxon>
    </lineage>
</organism>
<keyword evidence="5" id="KW-0547">Nucleotide-binding</keyword>
<keyword evidence="3 15" id="KW-0808">Transferase</keyword>
<evidence type="ECO:0000259" key="14">
    <source>
        <dbReference type="Pfam" id="PF10509"/>
    </source>
</evidence>
<evidence type="ECO:0000256" key="11">
    <source>
        <dbReference type="NCBIfam" id="TIGR00131"/>
    </source>
</evidence>
<dbReference type="InterPro" id="IPR019539">
    <property type="entry name" value="GalKase_N"/>
</dbReference>
<dbReference type="GO" id="GO:0004335">
    <property type="term" value="F:galactokinase activity"/>
    <property type="evidence" value="ECO:0007669"/>
    <property type="project" value="UniProtKB-UniRule"/>
</dbReference>
<protein>
    <recommendedName>
        <fullName evidence="11">Galactokinase</fullName>
        <ecNumber evidence="11">2.7.1.6</ecNumber>
    </recommendedName>
</protein>
<dbReference type="InterPro" id="IPR014721">
    <property type="entry name" value="Ribsml_uS5_D2-typ_fold_subgr"/>
</dbReference>
<evidence type="ECO:0000256" key="2">
    <source>
        <dbReference type="ARBA" id="ARBA00022490"/>
    </source>
</evidence>
<dbReference type="PANTHER" id="PTHR10457">
    <property type="entry name" value="MEVALONATE KINASE/GALACTOKINASE"/>
    <property type="match status" value="1"/>
</dbReference>
<dbReference type="InterPro" id="IPR020568">
    <property type="entry name" value="Ribosomal_Su5_D2-typ_SF"/>
</dbReference>
<dbReference type="InterPro" id="IPR013750">
    <property type="entry name" value="GHMP_kinase_C_dom"/>
</dbReference>
<gene>
    <name evidence="15" type="primary">galK</name>
    <name evidence="15" type="ORF">I5907_10835</name>
</gene>
<dbReference type="EMBL" id="JADWYR010000001">
    <property type="protein sequence ID" value="MBG9376734.1"/>
    <property type="molecule type" value="Genomic_DNA"/>
</dbReference>
<dbReference type="InterPro" id="IPR006206">
    <property type="entry name" value="Mevalonate/galactokinase"/>
</dbReference>
<dbReference type="PIRSF" id="PIRSF000530">
    <property type="entry name" value="Galactokinase"/>
    <property type="match status" value="1"/>
</dbReference>
<dbReference type="NCBIfam" id="TIGR00131">
    <property type="entry name" value="gal_kin"/>
    <property type="match status" value="1"/>
</dbReference>
<dbReference type="EC" id="2.7.1.6" evidence="11"/>
<dbReference type="InterPro" id="IPR006203">
    <property type="entry name" value="GHMP_knse_ATP-bd_CS"/>
</dbReference>
<dbReference type="PRINTS" id="PR00959">
    <property type="entry name" value="MEVGALKINASE"/>
</dbReference>
<keyword evidence="8" id="KW-0460">Magnesium</keyword>
<dbReference type="SUPFAM" id="SSF54211">
    <property type="entry name" value="Ribosomal protein S5 domain 2-like"/>
    <property type="match status" value="1"/>
</dbReference>
<dbReference type="Pfam" id="PF10509">
    <property type="entry name" value="GalKase_gal_bdg"/>
    <property type="match status" value="1"/>
</dbReference>
<dbReference type="PROSITE" id="PS00627">
    <property type="entry name" value="GHMP_KINASES_ATP"/>
    <property type="match status" value="1"/>
</dbReference>
<dbReference type="InterPro" id="IPR036554">
    <property type="entry name" value="GHMP_kinase_C_sf"/>
</dbReference>
<feature type="domain" description="Galactokinase N-terminal" evidence="14">
    <location>
        <begin position="5"/>
        <end position="48"/>
    </location>
</feature>
<dbReference type="Gene3D" id="3.30.70.890">
    <property type="entry name" value="GHMP kinase, C-terminal domain"/>
    <property type="match status" value="1"/>
</dbReference>
<keyword evidence="9" id="KW-0299">Galactose metabolism</keyword>
<dbReference type="GO" id="GO:0005524">
    <property type="term" value="F:ATP binding"/>
    <property type="evidence" value="ECO:0007669"/>
    <property type="project" value="UniProtKB-UniRule"/>
</dbReference>
<dbReference type="InterPro" id="IPR006204">
    <property type="entry name" value="GHMP_kinase_N_dom"/>
</dbReference>
<evidence type="ECO:0000256" key="4">
    <source>
        <dbReference type="ARBA" id="ARBA00022723"/>
    </source>
</evidence>
<dbReference type="InterPro" id="IPR019741">
    <property type="entry name" value="Galactokinase_CS"/>
</dbReference>
<evidence type="ECO:0000313" key="16">
    <source>
        <dbReference type="Proteomes" id="UP000628448"/>
    </source>
</evidence>
<dbReference type="FunFam" id="3.30.230.10:FF:000017">
    <property type="entry name" value="Galactokinase"/>
    <property type="match status" value="1"/>
</dbReference>
<keyword evidence="7" id="KW-0067">ATP-binding</keyword>
<comment type="similarity">
    <text evidence="1">Belongs to the GHMP kinase family. GalK subfamily.</text>
</comment>
<feature type="domain" description="GHMP kinase C-terminal" evidence="13">
    <location>
        <begin position="276"/>
        <end position="337"/>
    </location>
</feature>
<evidence type="ECO:0000259" key="13">
    <source>
        <dbReference type="Pfam" id="PF08544"/>
    </source>
</evidence>
<dbReference type="GO" id="GO:0006012">
    <property type="term" value="P:galactose metabolic process"/>
    <property type="evidence" value="ECO:0007669"/>
    <property type="project" value="UniProtKB-UniRule"/>
</dbReference>
<keyword evidence="10" id="KW-0119">Carbohydrate metabolism</keyword>
<evidence type="ECO:0000256" key="8">
    <source>
        <dbReference type="ARBA" id="ARBA00022842"/>
    </source>
</evidence>
<dbReference type="Gene3D" id="3.30.230.10">
    <property type="match status" value="1"/>
</dbReference>
<dbReference type="PROSITE" id="PS00106">
    <property type="entry name" value="GALACTOKINASE"/>
    <property type="match status" value="1"/>
</dbReference>
<dbReference type="InterPro" id="IPR000705">
    <property type="entry name" value="Galactokinase"/>
</dbReference>
<evidence type="ECO:0000256" key="9">
    <source>
        <dbReference type="ARBA" id="ARBA00023144"/>
    </source>
</evidence>
<feature type="domain" description="GHMP kinase N-terminal" evidence="12">
    <location>
        <begin position="83"/>
        <end position="169"/>
    </location>
</feature>
<keyword evidence="6" id="KW-0418">Kinase</keyword>
<proteinExistence type="inferred from homology"/>
<dbReference type="Proteomes" id="UP000628448">
    <property type="component" value="Unassembled WGS sequence"/>
</dbReference>
<dbReference type="AlphaFoldDB" id="A0A931E9P2"/>
<dbReference type="GO" id="GO:0046872">
    <property type="term" value="F:metal ion binding"/>
    <property type="evidence" value="ECO:0007669"/>
    <property type="project" value="UniProtKB-KW"/>
</dbReference>
<evidence type="ECO:0000256" key="10">
    <source>
        <dbReference type="ARBA" id="ARBA00023277"/>
    </source>
</evidence>
<dbReference type="FunFam" id="3.30.70.890:FF:000001">
    <property type="entry name" value="Galactokinase"/>
    <property type="match status" value="1"/>
</dbReference>
<dbReference type="PANTHER" id="PTHR10457:SF7">
    <property type="entry name" value="GALACTOKINASE-RELATED"/>
    <property type="match status" value="1"/>
</dbReference>
<evidence type="ECO:0000256" key="7">
    <source>
        <dbReference type="ARBA" id="ARBA00022840"/>
    </source>
</evidence>
<dbReference type="Pfam" id="PF08544">
    <property type="entry name" value="GHMP_kinases_C"/>
    <property type="match status" value="1"/>
</dbReference>
<keyword evidence="2" id="KW-0963">Cytoplasm</keyword>
<dbReference type="Pfam" id="PF00288">
    <property type="entry name" value="GHMP_kinases_N"/>
    <property type="match status" value="1"/>
</dbReference>
<accession>A0A931E9P2</accession>